<organism evidence="2 3">
    <name type="scientific">Leptolyngbya cf. ectocarpi LEGE 11479</name>
    <dbReference type="NCBI Taxonomy" id="1828722"/>
    <lineage>
        <taxon>Bacteria</taxon>
        <taxon>Bacillati</taxon>
        <taxon>Cyanobacteriota</taxon>
        <taxon>Cyanophyceae</taxon>
        <taxon>Leptolyngbyales</taxon>
        <taxon>Leptolyngbyaceae</taxon>
        <taxon>Leptolyngbya group</taxon>
        <taxon>Leptolyngbya</taxon>
    </lineage>
</organism>
<dbReference type="Pfam" id="PF13803">
    <property type="entry name" value="DUF4184"/>
    <property type="match status" value="1"/>
</dbReference>
<dbReference type="AlphaFoldDB" id="A0A928ZUC7"/>
<protein>
    <submittedName>
        <fullName evidence="2">DUF4184 family protein</fullName>
    </submittedName>
</protein>
<reference evidence="2" key="1">
    <citation type="submission" date="2020-10" db="EMBL/GenBank/DDBJ databases">
        <authorList>
            <person name="Castelo-Branco R."/>
            <person name="Eusebio N."/>
            <person name="Adriana R."/>
            <person name="Vieira A."/>
            <person name="Brugerolle De Fraissinette N."/>
            <person name="Rezende De Castro R."/>
            <person name="Schneider M.P."/>
            <person name="Vasconcelos V."/>
            <person name="Leao P.N."/>
        </authorList>
    </citation>
    <scope>NUCLEOTIDE SEQUENCE</scope>
    <source>
        <strain evidence="2">LEGE 11479</strain>
    </source>
</reference>
<feature type="transmembrane region" description="Helical" evidence="1">
    <location>
        <begin position="193"/>
        <end position="214"/>
    </location>
</feature>
<name>A0A928ZUC7_LEPEC</name>
<sequence length="248" mass="27138">MPFTPTHIVAVLPFWPLRRVAPFSAFAIGAMIPDLPLFFPIVNYAQAHSLLGLFSICLPLGMGGFFLFELVLRKPMIALLPVWFASRLPSKPNILKQTLLGSQLIGVALAILVGAGTHQIWDAFTHKGRWGTQLIPMLNSSIEMGGLHVPGYNALQHGSTFIGLPLLALLAAIELSRRVPRLHQGTLPVKWKLLAGALIFIVPICVAVHTYMVSPNVHQALFLTITRSGAILMGMLFAYCSMFHVLTD</sequence>
<dbReference type="RefSeq" id="WP_193993584.1">
    <property type="nucleotide sequence ID" value="NZ_JADEXP010000108.1"/>
</dbReference>
<dbReference type="Proteomes" id="UP000615026">
    <property type="component" value="Unassembled WGS sequence"/>
</dbReference>
<accession>A0A928ZUC7</accession>
<proteinExistence type="predicted"/>
<feature type="transmembrane region" description="Helical" evidence="1">
    <location>
        <begin position="220"/>
        <end position="246"/>
    </location>
</feature>
<comment type="caution">
    <text evidence="2">The sequence shown here is derived from an EMBL/GenBank/DDBJ whole genome shotgun (WGS) entry which is preliminary data.</text>
</comment>
<keyword evidence="1" id="KW-0812">Transmembrane</keyword>
<dbReference type="InterPro" id="IPR025238">
    <property type="entry name" value="DUF4184"/>
</dbReference>
<dbReference type="EMBL" id="JADEXP010000108">
    <property type="protein sequence ID" value="MBE9067622.1"/>
    <property type="molecule type" value="Genomic_DNA"/>
</dbReference>
<feature type="transmembrane region" description="Helical" evidence="1">
    <location>
        <begin position="20"/>
        <end position="39"/>
    </location>
</feature>
<feature type="transmembrane region" description="Helical" evidence="1">
    <location>
        <begin position="99"/>
        <end position="121"/>
    </location>
</feature>
<keyword evidence="1" id="KW-1133">Transmembrane helix</keyword>
<keyword evidence="3" id="KW-1185">Reference proteome</keyword>
<gene>
    <name evidence="2" type="ORF">IQ260_13240</name>
</gene>
<keyword evidence="1" id="KW-0472">Membrane</keyword>
<evidence type="ECO:0000313" key="3">
    <source>
        <dbReference type="Proteomes" id="UP000615026"/>
    </source>
</evidence>
<evidence type="ECO:0000313" key="2">
    <source>
        <dbReference type="EMBL" id="MBE9067622.1"/>
    </source>
</evidence>
<feature type="transmembrane region" description="Helical" evidence="1">
    <location>
        <begin position="51"/>
        <end position="72"/>
    </location>
</feature>
<evidence type="ECO:0000256" key="1">
    <source>
        <dbReference type="SAM" id="Phobius"/>
    </source>
</evidence>